<evidence type="ECO:0000259" key="2">
    <source>
        <dbReference type="Pfam" id="PF03435"/>
    </source>
</evidence>
<dbReference type="InterPro" id="IPR036291">
    <property type="entry name" value="NAD(P)-bd_dom_sf"/>
</dbReference>
<dbReference type="GO" id="GO:0016491">
    <property type="term" value="F:oxidoreductase activity"/>
    <property type="evidence" value="ECO:0007669"/>
    <property type="project" value="UniProtKB-KW"/>
</dbReference>
<evidence type="ECO:0000313" key="5">
    <source>
        <dbReference type="Proteomes" id="UP000010469"/>
    </source>
</evidence>
<dbReference type="InterPro" id="IPR005097">
    <property type="entry name" value="Sacchrp_dh_NADP-bd"/>
</dbReference>
<gene>
    <name evidence="4" type="ordered locus">Calag_0666</name>
</gene>
<feature type="domain" description="Saccharopine dehydrogenase-like C-terminal" evidence="3">
    <location>
        <begin position="123"/>
        <end position="363"/>
    </location>
</feature>
<dbReference type="STRING" id="1056495.Calag_0666"/>
<dbReference type="InterPro" id="IPR029752">
    <property type="entry name" value="D-isomer_DH_CS1"/>
</dbReference>
<dbReference type="Proteomes" id="UP000010469">
    <property type="component" value="Chromosome"/>
</dbReference>
<dbReference type="SUPFAM" id="SSF55347">
    <property type="entry name" value="Glyceraldehyde-3-phosphate dehydrogenase-like, C-terminal domain"/>
    <property type="match status" value="1"/>
</dbReference>
<dbReference type="SUPFAM" id="SSF51735">
    <property type="entry name" value="NAD(P)-binding Rossmann-fold domains"/>
    <property type="match status" value="1"/>
</dbReference>
<dbReference type="AlphaFoldDB" id="L0ABA1"/>
<protein>
    <submittedName>
        <fullName evidence="4">Saccharopine dehydrogenase-like oxidoreductase</fullName>
    </submittedName>
</protein>
<dbReference type="HOGENOM" id="CLU_032858_3_0_2"/>
<dbReference type="InParanoid" id="L0ABA1"/>
<evidence type="ECO:0000259" key="3">
    <source>
        <dbReference type="Pfam" id="PF16653"/>
    </source>
</evidence>
<dbReference type="PANTHER" id="PTHR11133:SF22">
    <property type="entry name" value="ALPHA-AMINOADIPIC SEMIALDEHYDE SYNTHASE, MITOCHONDRIAL"/>
    <property type="match status" value="1"/>
</dbReference>
<dbReference type="Pfam" id="PF03435">
    <property type="entry name" value="Sacchrp_dh_NADP"/>
    <property type="match status" value="1"/>
</dbReference>
<accession>L0ABA1</accession>
<evidence type="ECO:0000256" key="1">
    <source>
        <dbReference type="ARBA" id="ARBA00023002"/>
    </source>
</evidence>
<name>L0ABA1_CALLD</name>
<sequence>MVFNLNIGIIGVGNVGKRAAYLLKNEGFNVTLFDYNENSLKKVSNELNLSYKKVNVLDMQSCLSLKDIDLAITSLPGSIAFNALKNIVSLGINVVDVSFFPEDPKDIGEIAEKNGVSVLLDAGVAPGLSNMLISYGMNKLGKINGGRIYVGGITQMPDPPFGIIASWNTMDLIDEYRRKARLISNGKVIEMDPLSSEIGKIYVKGVGELEYFPTDGLRSLLYTFNKLDYLAEYTLRWPGHIEFMRGLKKLGLLDHKKIKINDAEIYADEFLSNVIASYKSNLNDIVVLVVETLNKDKGIRFTQITTPENDFTAMSRVTGSFLSYAGIEFIKGKIKKKAGLLYPEYLGELDTGEDIINMMKKDGMPIIEEIIK</sequence>
<dbReference type="Gene3D" id="3.30.360.10">
    <property type="entry name" value="Dihydrodipicolinate Reductase, domain 2"/>
    <property type="match status" value="1"/>
</dbReference>
<dbReference type="EMBL" id="CP003378">
    <property type="protein sequence ID" value="AFZ70417.1"/>
    <property type="molecule type" value="Genomic_DNA"/>
</dbReference>
<organism evidence="4 5">
    <name type="scientific">Caldisphaera lagunensis (strain DSM 15908 / JCM 11604 / ANMR 0165 / IC-154)</name>
    <dbReference type="NCBI Taxonomy" id="1056495"/>
    <lineage>
        <taxon>Archaea</taxon>
        <taxon>Thermoproteota</taxon>
        <taxon>Thermoprotei</taxon>
        <taxon>Acidilobales</taxon>
        <taxon>Caldisphaeraceae</taxon>
        <taxon>Caldisphaera</taxon>
    </lineage>
</organism>
<dbReference type="PROSITE" id="PS00065">
    <property type="entry name" value="D_2_HYDROXYACID_DH_1"/>
    <property type="match status" value="1"/>
</dbReference>
<feature type="domain" description="Saccharopine dehydrogenase NADP binding" evidence="2">
    <location>
        <begin position="7"/>
        <end position="118"/>
    </location>
</feature>
<keyword evidence="5" id="KW-1185">Reference proteome</keyword>
<dbReference type="Gene3D" id="3.40.50.720">
    <property type="entry name" value="NAD(P)-binding Rossmann-like Domain"/>
    <property type="match status" value="1"/>
</dbReference>
<reference evidence="5" key="1">
    <citation type="submission" date="2012-03" db="EMBL/GenBank/DDBJ databases">
        <title>Complete genome of Caldisphaera lagunensis DSM 15908.</title>
        <authorList>
            <person name="Lucas S."/>
            <person name="Copeland A."/>
            <person name="Lapidus A."/>
            <person name="Glavina del Rio T."/>
            <person name="Dalin E."/>
            <person name="Tice H."/>
            <person name="Bruce D."/>
            <person name="Goodwin L."/>
            <person name="Pitluck S."/>
            <person name="Peters L."/>
            <person name="Mikhailova N."/>
            <person name="Teshima H."/>
            <person name="Kyrpides N."/>
            <person name="Mavromatis K."/>
            <person name="Ivanova N."/>
            <person name="Brettin T."/>
            <person name="Detter J.C."/>
            <person name="Han C."/>
            <person name="Larimer F."/>
            <person name="Land M."/>
            <person name="Hauser L."/>
            <person name="Markowitz V."/>
            <person name="Cheng J.-F."/>
            <person name="Hugenholtz P."/>
            <person name="Woyke T."/>
            <person name="Wu D."/>
            <person name="Spring S."/>
            <person name="Schroeder M."/>
            <person name="Brambilla E."/>
            <person name="Klenk H.-P."/>
            <person name="Eisen J.A."/>
        </authorList>
    </citation>
    <scope>NUCLEOTIDE SEQUENCE [LARGE SCALE GENOMIC DNA]</scope>
    <source>
        <strain evidence="5">DSM 15908 / JCM 11604 / IC-154</strain>
    </source>
</reference>
<dbReference type="PANTHER" id="PTHR11133">
    <property type="entry name" value="SACCHAROPINE DEHYDROGENASE"/>
    <property type="match status" value="1"/>
</dbReference>
<dbReference type="eggNOG" id="arCOG00243">
    <property type="taxonomic scope" value="Archaea"/>
</dbReference>
<dbReference type="InterPro" id="IPR051168">
    <property type="entry name" value="AASS"/>
</dbReference>
<dbReference type="KEGG" id="clg:Calag_0666"/>
<dbReference type="Pfam" id="PF16653">
    <property type="entry name" value="Sacchrp_dh_C"/>
    <property type="match status" value="1"/>
</dbReference>
<dbReference type="InterPro" id="IPR032095">
    <property type="entry name" value="Sacchrp_dh-like_C"/>
</dbReference>
<keyword evidence="1" id="KW-0560">Oxidoreductase</keyword>
<proteinExistence type="predicted"/>
<evidence type="ECO:0000313" key="4">
    <source>
        <dbReference type="EMBL" id="AFZ70417.1"/>
    </source>
</evidence>